<feature type="signal peptide" evidence="1">
    <location>
        <begin position="1"/>
        <end position="25"/>
    </location>
</feature>
<gene>
    <name evidence="2" type="ORF">Syun_003817</name>
</gene>
<evidence type="ECO:0000313" key="3">
    <source>
        <dbReference type="Proteomes" id="UP001420932"/>
    </source>
</evidence>
<keyword evidence="1" id="KW-0732">Signal</keyword>
<accession>A0AAP0L4G4</accession>
<evidence type="ECO:0000313" key="2">
    <source>
        <dbReference type="EMBL" id="KAK9162915.1"/>
    </source>
</evidence>
<sequence>MFFFFFCRFYIVLNYSLCNFYRSSAQQFVLFQGSGRWQVKNKVIFADDVVESSSNNEKY</sequence>
<feature type="chain" id="PRO_5042886540" description="Secreted protein" evidence="1">
    <location>
        <begin position="26"/>
        <end position="59"/>
    </location>
</feature>
<protein>
    <recommendedName>
        <fullName evidence="4">Secreted protein</fullName>
    </recommendedName>
</protein>
<keyword evidence="3" id="KW-1185">Reference proteome</keyword>
<evidence type="ECO:0008006" key="4">
    <source>
        <dbReference type="Google" id="ProtNLM"/>
    </source>
</evidence>
<dbReference type="Proteomes" id="UP001420932">
    <property type="component" value="Unassembled WGS sequence"/>
</dbReference>
<reference evidence="2 3" key="1">
    <citation type="submission" date="2024-01" db="EMBL/GenBank/DDBJ databases">
        <title>Genome assemblies of Stephania.</title>
        <authorList>
            <person name="Yang L."/>
        </authorList>
    </citation>
    <scope>NUCLEOTIDE SEQUENCE [LARGE SCALE GENOMIC DNA]</scope>
    <source>
        <strain evidence="2">YNDBR</strain>
        <tissue evidence="2">Leaf</tissue>
    </source>
</reference>
<proteinExistence type="predicted"/>
<evidence type="ECO:0000256" key="1">
    <source>
        <dbReference type="SAM" id="SignalP"/>
    </source>
</evidence>
<comment type="caution">
    <text evidence="2">The sequence shown here is derived from an EMBL/GenBank/DDBJ whole genome shotgun (WGS) entry which is preliminary data.</text>
</comment>
<dbReference type="AlphaFoldDB" id="A0AAP0L4G4"/>
<dbReference type="EMBL" id="JBBNAF010000002">
    <property type="protein sequence ID" value="KAK9162915.1"/>
    <property type="molecule type" value="Genomic_DNA"/>
</dbReference>
<organism evidence="2 3">
    <name type="scientific">Stephania yunnanensis</name>
    <dbReference type="NCBI Taxonomy" id="152371"/>
    <lineage>
        <taxon>Eukaryota</taxon>
        <taxon>Viridiplantae</taxon>
        <taxon>Streptophyta</taxon>
        <taxon>Embryophyta</taxon>
        <taxon>Tracheophyta</taxon>
        <taxon>Spermatophyta</taxon>
        <taxon>Magnoliopsida</taxon>
        <taxon>Ranunculales</taxon>
        <taxon>Menispermaceae</taxon>
        <taxon>Menispermoideae</taxon>
        <taxon>Cissampelideae</taxon>
        <taxon>Stephania</taxon>
    </lineage>
</organism>
<name>A0AAP0L4G4_9MAGN</name>